<dbReference type="Pfam" id="PF10960">
    <property type="entry name" value="Holin_BhlA"/>
    <property type="match status" value="1"/>
</dbReference>
<evidence type="ECO:0000313" key="2">
    <source>
        <dbReference type="EMBL" id="MBU5439630.1"/>
    </source>
</evidence>
<dbReference type="RefSeq" id="WP_216521377.1">
    <property type="nucleotide sequence ID" value="NZ_JAHLPM010000017.1"/>
</dbReference>
<organism evidence="2 3">
    <name type="scientific">Tissierella simiarum</name>
    <dbReference type="NCBI Taxonomy" id="2841534"/>
    <lineage>
        <taxon>Bacteria</taxon>
        <taxon>Bacillati</taxon>
        <taxon>Bacillota</taxon>
        <taxon>Tissierellia</taxon>
        <taxon>Tissierellales</taxon>
        <taxon>Tissierellaceae</taxon>
        <taxon>Tissierella</taxon>
    </lineage>
</organism>
<proteinExistence type="predicted"/>
<accession>A0ABS6EB19</accession>
<name>A0ABS6EB19_9FIRM</name>
<protein>
    <submittedName>
        <fullName evidence="2">Bacteriocin</fullName>
    </submittedName>
</protein>
<keyword evidence="1" id="KW-0812">Transmembrane</keyword>
<evidence type="ECO:0000256" key="1">
    <source>
        <dbReference type="SAM" id="Phobius"/>
    </source>
</evidence>
<sequence length="68" mass="8209">MENEILKYVITQGIFAVLFVYPLFYVLKENSKREVNYQSIIEELSKKFNIIENVQEDVKDIKKYIFKN</sequence>
<evidence type="ECO:0000313" key="3">
    <source>
        <dbReference type="Proteomes" id="UP000749471"/>
    </source>
</evidence>
<dbReference type="InterPro" id="IPR024405">
    <property type="entry name" value="Phage_BhlA/UviB"/>
</dbReference>
<reference evidence="2 3" key="1">
    <citation type="submission" date="2021-06" db="EMBL/GenBank/DDBJ databases">
        <authorList>
            <person name="Sun Q."/>
            <person name="Li D."/>
        </authorList>
    </citation>
    <scope>NUCLEOTIDE SEQUENCE [LARGE SCALE GENOMIC DNA]</scope>
    <source>
        <strain evidence="2 3">MSJ-40</strain>
    </source>
</reference>
<dbReference type="Proteomes" id="UP000749471">
    <property type="component" value="Unassembled WGS sequence"/>
</dbReference>
<keyword evidence="1" id="KW-1133">Transmembrane helix</keyword>
<comment type="caution">
    <text evidence="2">The sequence shown here is derived from an EMBL/GenBank/DDBJ whole genome shotgun (WGS) entry which is preliminary data.</text>
</comment>
<keyword evidence="1" id="KW-0472">Membrane</keyword>
<keyword evidence="3" id="KW-1185">Reference proteome</keyword>
<gene>
    <name evidence="2" type="ORF">KQI42_16570</name>
</gene>
<feature type="transmembrane region" description="Helical" evidence="1">
    <location>
        <begin position="6"/>
        <end position="27"/>
    </location>
</feature>
<dbReference type="EMBL" id="JAHLPM010000017">
    <property type="protein sequence ID" value="MBU5439630.1"/>
    <property type="molecule type" value="Genomic_DNA"/>
</dbReference>